<dbReference type="GO" id="GO:0016787">
    <property type="term" value="F:hydrolase activity"/>
    <property type="evidence" value="ECO:0007669"/>
    <property type="project" value="InterPro"/>
</dbReference>
<proteinExistence type="predicted"/>
<dbReference type="AlphaFoldDB" id="A0A0E0ASL8"/>
<dbReference type="PANTHER" id="PTHR17630">
    <property type="entry name" value="DIENELACTONE HYDROLASE"/>
    <property type="match status" value="1"/>
</dbReference>
<dbReference type="PANTHER" id="PTHR17630:SF56">
    <property type="entry name" value="ENDO-1,3_1,4-BETA-D-GLUCANASE"/>
    <property type="match status" value="1"/>
</dbReference>
<reference evidence="3" key="2">
    <citation type="submission" date="2018-05" db="EMBL/GenBank/DDBJ databases">
        <title>OgluRS3 (Oryza glumaepatula Reference Sequence Version 3).</title>
        <authorList>
            <person name="Zhang J."/>
            <person name="Kudrna D."/>
            <person name="Lee S."/>
            <person name="Talag J."/>
            <person name="Welchert J."/>
            <person name="Wing R.A."/>
        </authorList>
    </citation>
    <scope>NUCLEOTIDE SEQUENCE [LARGE SCALE GENOMIC DNA]</scope>
</reference>
<dbReference type="SUPFAM" id="SSF53474">
    <property type="entry name" value="alpha/beta-Hydrolases"/>
    <property type="match status" value="4"/>
</dbReference>
<reference evidence="3" key="1">
    <citation type="submission" date="2015-04" db="UniProtKB">
        <authorList>
            <consortium name="EnsemblPlants"/>
        </authorList>
    </citation>
    <scope>IDENTIFICATION</scope>
</reference>
<dbReference type="InterPro" id="IPR002925">
    <property type="entry name" value="Dienelactn_hydro"/>
</dbReference>
<dbReference type="eggNOG" id="KOG3043">
    <property type="taxonomic scope" value="Eukaryota"/>
</dbReference>
<sequence>MAPSSLLLCCSILCLAVAGGGGGGAATSADPLRLPCLDNPPELTADGDSEAGVVIDDLAGFPAYVTGDVHSGRAIIVASYIYGFEAPLLRDNADKVGEAGYYVVVPDFFHGQPYNGDPSINVTKWITLHSPVKAAEDAKSIFAALKREGKSVIGIGGYCWGVSAQVQLTAKFAVEVAKTNEVEAIVISHPSEVIADDMKGVKCPIEILGGQNDPITPPSLVDQFVNVLRQTTEAWALLLCLAAAAAAVAAAPPHSQCLDNPPDLTAGGGEAGVVVHDLAGFEAYVTGAVHSTKAVLLASDVFGFEAPLLRKIADKVGQAGYYVAVKAAEDAKAIFSDVRKKGISVIGVGGYCWGGKFAVEVAKTNEVEAIVTTHPGLVTVDDIKEVKCPIEIIGAQNDTLTPPKLVYQYVQALRHRTDRIDYFAKVFQGVNHGFACRYNASNPFEVKKAEQALDLMPKHRLSPISMQINHMATASLSLLLCLAAAAGAAAAAAPPRLQCFEHPPDMKAGGGEAGVVVHDLAGYEAYVTGAAHSGRAIVLASDVYGFQAPLLRQIADKVGDAGYYVVVPDLFHGDPATTTVNFTEWLESHSPVKEAEKAKSIFAFLRNEGKSLVGVGGYCWGGKFAVEVAKTNEVEAVVISHPYAVTADDMKEVKWPIEILGGQNDTVTPPRLVYQYVHALRQRNDIDFYAKIFPGVSHGFAGRYNTSDPFALETGKQALALMLDWFQKHLNWKTMAPALLYPTILFLAAAAGAAAPPHSQCLDNPPDLTTAGGGGGEAGVVVHDLGEDSRPTKIADKVGQAGYYVVVPDLFHGQPYTFDQNRTKWLSAHSPEGKSIVGVGGYCWGGKFAVEVAKTIEVEAIVISHPAAVTADDMNEVKWPIEILGAQNDTVTPPRLVYQFVHALRQRTDQIDYFAKVFQGVNHGFACRYNASNPFEVKKAEQALALMLDWFHKHLK</sequence>
<evidence type="ECO:0000256" key="1">
    <source>
        <dbReference type="SAM" id="SignalP"/>
    </source>
</evidence>
<organism evidence="3">
    <name type="scientific">Oryza glumipatula</name>
    <dbReference type="NCBI Taxonomy" id="40148"/>
    <lineage>
        <taxon>Eukaryota</taxon>
        <taxon>Viridiplantae</taxon>
        <taxon>Streptophyta</taxon>
        <taxon>Embryophyta</taxon>
        <taxon>Tracheophyta</taxon>
        <taxon>Spermatophyta</taxon>
        <taxon>Magnoliopsida</taxon>
        <taxon>Liliopsida</taxon>
        <taxon>Poales</taxon>
        <taxon>Poaceae</taxon>
        <taxon>BOP clade</taxon>
        <taxon>Oryzoideae</taxon>
        <taxon>Oryzeae</taxon>
        <taxon>Oryzinae</taxon>
        <taxon>Oryza</taxon>
    </lineage>
</organism>
<dbReference type="EnsemblPlants" id="OGLUM08G07730.1">
    <property type="protein sequence ID" value="OGLUM08G07730.1"/>
    <property type="gene ID" value="OGLUM08G07730"/>
</dbReference>
<feature type="chain" id="PRO_5002353736" description="Dienelactone hydrolase domain-containing protein" evidence="1">
    <location>
        <begin position="19"/>
        <end position="956"/>
    </location>
</feature>
<accession>A0A0E0ASL8</accession>
<dbReference type="Gene3D" id="3.40.50.1820">
    <property type="entry name" value="alpha/beta hydrolase"/>
    <property type="match status" value="4"/>
</dbReference>
<evidence type="ECO:0000313" key="4">
    <source>
        <dbReference type="Proteomes" id="UP000026961"/>
    </source>
</evidence>
<evidence type="ECO:0000313" key="3">
    <source>
        <dbReference type="EnsemblPlants" id="OGLUM08G07730.1"/>
    </source>
</evidence>
<feature type="domain" description="Dienelactone hydrolase" evidence="2">
    <location>
        <begin position="824"/>
        <end position="954"/>
    </location>
</feature>
<feature type="domain" description="Dienelactone hydrolase" evidence="2">
    <location>
        <begin position="335"/>
        <end position="451"/>
    </location>
</feature>
<dbReference type="STRING" id="40148.A0A0E0ASL8"/>
<feature type="domain" description="Dienelactone hydrolase" evidence="2">
    <location>
        <begin position="62"/>
        <end position="231"/>
    </location>
</feature>
<dbReference type="Pfam" id="PF01738">
    <property type="entry name" value="DLH"/>
    <property type="match status" value="4"/>
</dbReference>
<dbReference type="HOGENOM" id="CLU_308675_0_0_1"/>
<feature type="domain" description="Dienelactone hydrolase" evidence="2">
    <location>
        <begin position="525"/>
        <end position="729"/>
    </location>
</feature>
<name>A0A0E0ASL8_9ORYZ</name>
<protein>
    <recommendedName>
        <fullName evidence="2">Dienelactone hydrolase domain-containing protein</fullName>
    </recommendedName>
</protein>
<feature type="signal peptide" evidence="1">
    <location>
        <begin position="1"/>
        <end position="18"/>
    </location>
</feature>
<keyword evidence="4" id="KW-1185">Reference proteome</keyword>
<dbReference type="Proteomes" id="UP000026961">
    <property type="component" value="Chromosome 8"/>
</dbReference>
<dbReference type="InterPro" id="IPR029058">
    <property type="entry name" value="AB_hydrolase_fold"/>
</dbReference>
<keyword evidence="1" id="KW-0732">Signal</keyword>
<evidence type="ECO:0000259" key="2">
    <source>
        <dbReference type="Pfam" id="PF01738"/>
    </source>
</evidence>
<dbReference type="Gramene" id="OGLUM08G07730.1">
    <property type="protein sequence ID" value="OGLUM08G07730.1"/>
    <property type="gene ID" value="OGLUM08G07730"/>
</dbReference>